<dbReference type="Pfam" id="PF06101">
    <property type="entry name" value="Vps62"/>
    <property type="match status" value="1"/>
</dbReference>
<organism evidence="1 2">
    <name type="scientific">Chionoecetes opilio</name>
    <name type="common">Atlantic snow crab</name>
    <name type="synonym">Cancer opilio</name>
    <dbReference type="NCBI Taxonomy" id="41210"/>
    <lineage>
        <taxon>Eukaryota</taxon>
        <taxon>Metazoa</taxon>
        <taxon>Ecdysozoa</taxon>
        <taxon>Arthropoda</taxon>
        <taxon>Crustacea</taxon>
        <taxon>Multicrustacea</taxon>
        <taxon>Malacostraca</taxon>
        <taxon>Eumalacostraca</taxon>
        <taxon>Eucarida</taxon>
        <taxon>Decapoda</taxon>
        <taxon>Pleocyemata</taxon>
        <taxon>Brachyura</taxon>
        <taxon>Eubrachyura</taxon>
        <taxon>Majoidea</taxon>
        <taxon>Majidae</taxon>
        <taxon>Chionoecetes</taxon>
    </lineage>
</organism>
<dbReference type="AlphaFoldDB" id="A0A8J5CF87"/>
<accession>A0A8J5CF87</accession>
<comment type="caution">
    <text evidence="1">The sequence shown here is derived from an EMBL/GenBank/DDBJ whole genome shotgun (WGS) entry which is preliminary data.</text>
</comment>
<gene>
    <name evidence="1" type="ORF">GWK47_025264</name>
</gene>
<dbReference type="EMBL" id="JACEEZ010025357">
    <property type="protein sequence ID" value="KAG0701666.1"/>
    <property type="molecule type" value="Genomic_DNA"/>
</dbReference>
<evidence type="ECO:0000313" key="2">
    <source>
        <dbReference type="Proteomes" id="UP000770661"/>
    </source>
</evidence>
<name>A0A8J5CF87_CHIOP</name>
<keyword evidence="2" id="KW-1185">Reference proteome</keyword>
<dbReference type="PANTHER" id="PTHR48174">
    <property type="entry name" value="DUF946 FAMILY PROTEIN"/>
    <property type="match status" value="1"/>
</dbReference>
<reference evidence="1" key="1">
    <citation type="submission" date="2020-07" db="EMBL/GenBank/DDBJ databases">
        <title>The High-quality genome of the commercially important snow crab, Chionoecetes opilio.</title>
        <authorList>
            <person name="Jeong J.-H."/>
            <person name="Ryu S."/>
        </authorList>
    </citation>
    <scope>NUCLEOTIDE SEQUENCE</scope>
    <source>
        <strain evidence="1">MADBK_172401_WGS</strain>
        <tissue evidence="1">Digestive gland</tissue>
    </source>
</reference>
<proteinExistence type="predicted"/>
<dbReference type="PANTHER" id="PTHR48174:SF5">
    <property type="entry name" value="VACUOLAR PROTEIN SORTING-ASSOCIATED PROTEIN 62"/>
    <property type="match status" value="1"/>
</dbReference>
<evidence type="ECO:0000313" key="1">
    <source>
        <dbReference type="EMBL" id="KAG0701666.1"/>
    </source>
</evidence>
<dbReference type="Proteomes" id="UP000770661">
    <property type="component" value="Unassembled WGS sequence"/>
</dbReference>
<dbReference type="InterPro" id="IPR009291">
    <property type="entry name" value="Vps62"/>
</dbReference>
<protein>
    <submittedName>
        <fullName evidence="1">Uncharacterized protein</fullName>
    </submittedName>
</protein>
<sequence>MGDKKDLTKEQIKVIVTLHKAERPEEEISRIVEREEAARKWSPLVWLHPDENFFPSSVPFFLRHITPSRETRESQGQAVVQQGSAAPQLNLPSGRPGQDIFLLAPHNFAGERLKLSERFEKTSRRETGSGGGGGGGPQLNAALADVTQAICKGNRPSHMYVSTHTFGAYYTYDVQNHRFVYEDEDTRKGIPLSPVYPKIIQLTGSHPILYSAKGSHGLWGAEGNIERYEVVNLAVSGVNIIHLLLLLLSIVKRLISRVCRFTWDTSFGDALRAPTMGHYRSDSSPHPWKRQTSRLRKRCWQLADDAPRLGDITKGRLLFPRCYTGGSMKEDGEIQVPSVI</sequence>
<dbReference type="OrthoDB" id="188042at2759"/>